<evidence type="ECO:0000313" key="3">
    <source>
        <dbReference type="RefSeq" id="XP_016509696.1"/>
    </source>
</evidence>
<feature type="domain" description="Tudor" evidence="2">
    <location>
        <begin position="78"/>
        <end position="136"/>
    </location>
</feature>
<gene>
    <name evidence="3" type="primary">LOC107827136</name>
</gene>
<dbReference type="RefSeq" id="XP_016509696.1">
    <property type="nucleotide sequence ID" value="XM_016654210.1"/>
</dbReference>
<organism evidence="3">
    <name type="scientific">Nicotiana tabacum</name>
    <name type="common">Common tobacco</name>
    <dbReference type="NCBI Taxonomy" id="4097"/>
    <lineage>
        <taxon>Eukaryota</taxon>
        <taxon>Viridiplantae</taxon>
        <taxon>Streptophyta</taxon>
        <taxon>Embryophyta</taxon>
        <taxon>Tracheophyta</taxon>
        <taxon>Spermatophyta</taxon>
        <taxon>Magnoliopsida</taxon>
        <taxon>eudicotyledons</taxon>
        <taxon>Gunneridae</taxon>
        <taxon>Pentapetalae</taxon>
        <taxon>asterids</taxon>
        <taxon>lamiids</taxon>
        <taxon>Solanales</taxon>
        <taxon>Solanaceae</taxon>
        <taxon>Nicotianoideae</taxon>
        <taxon>Nicotianeae</taxon>
        <taxon>Nicotiana</taxon>
    </lineage>
</organism>
<keyword evidence="1" id="KW-1133">Transmembrane helix</keyword>
<dbReference type="KEGG" id="nta:107827136"/>
<dbReference type="SUPFAM" id="SSF63748">
    <property type="entry name" value="Tudor/PWWP/MBT"/>
    <property type="match status" value="1"/>
</dbReference>
<dbReference type="CDD" id="cd20404">
    <property type="entry name" value="Tudor_Agenet_AtEML-like"/>
    <property type="match status" value="1"/>
</dbReference>
<keyword evidence="1" id="KW-0472">Membrane</keyword>
<evidence type="ECO:0000256" key="1">
    <source>
        <dbReference type="SAM" id="Phobius"/>
    </source>
</evidence>
<accession>A0A1S4D8J1</accession>
<keyword evidence="1" id="KW-0812">Transmembrane</keyword>
<dbReference type="InterPro" id="IPR002999">
    <property type="entry name" value="Tudor"/>
</dbReference>
<proteinExistence type="predicted"/>
<dbReference type="SMART" id="SM00333">
    <property type="entry name" value="TUDOR"/>
    <property type="match status" value="1"/>
</dbReference>
<name>A0A1S4D8J1_TOBAC</name>
<sequence length="196" mass="23369">MPGTTCDLLRCWNNVGGWGRKKRWWRAIPACIWWNVWKERNDRCFEDRRSSLQKIKFNSKAQGQFTPRNRLSFEGVDPKKFIGLQCKVYWPLDADWYSGRVIGYNSETGQHYVKYVDGDEEHLLLSNERVKFSVSLEEMSRLKLICCLNCRNILMTQRTISIFSWAIIEISSSSMSTWCYLTYLRRAIQNQRRRFV</sequence>
<reference evidence="3" key="1">
    <citation type="submission" date="2025-08" db="UniProtKB">
        <authorList>
            <consortium name="RefSeq"/>
        </authorList>
    </citation>
    <scope>IDENTIFICATION</scope>
</reference>
<protein>
    <recommendedName>
        <fullName evidence="2">Tudor domain-containing protein</fullName>
    </recommendedName>
</protein>
<dbReference type="Gene3D" id="2.30.30.140">
    <property type="match status" value="1"/>
</dbReference>
<feature type="transmembrane region" description="Helical" evidence="1">
    <location>
        <begin position="162"/>
        <end position="184"/>
    </location>
</feature>
<dbReference type="AlphaFoldDB" id="A0A1S4D8J1"/>
<evidence type="ECO:0000259" key="2">
    <source>
        <dbReference type="SMART" id="SM00333"/>
    </source>
</evidence>
<dbReference type="PaxDb" id="4097-A0A1S4D8J1"/>
<dbReference type="OrthoDB" id="696485at2759"/>
<dbReference type="STRING" id="4097.A0A1S4D8J1"/>